<dbReference type="EMBL" id="CAKOAT010272932">
    <property type="protein sequence ID" value="CAH8359773.1"/>
    <property type="molecule type" value="Genomic_DNA"/>
</dbReference>
<dbReference type="InterPro" id="IPR015915">
    <property type="entry name" value="Kelch-typ_b-propeller"/>
</dbReference>
<comment type="caution">
    <text evidence="2">The sequence shown here is derived from an EMBL/GenBank/DDBJ whole genome shotgun (WGS) entry which is preliminary data.</text>
</comment>
<evidence type="ECO:0000259" key="1">
    <source>
        <dbReference type="PROSITE" id="PS50181"/>
    </source>
</evidence>
<proteinExistence type="predicted"/>
<dbReference type="InterPro" id="IPR036047">
    <property type="entry name" value="F-box-like_dom_sf"/>
</dbReference>
<dbReference type="Pfam" id="PF00646">
    <property type="entry name" value="F-box"/>
    <property type="match status" value="1"/>
</dbReference>
<dbReference type="Gene3D" id="2.120.10.80">
    <property type="entry name" value="Kelch-type beta propeller"/>
    <property type="match status" value="1"/>
</dbReference>
<dbReference type="SUPFAM" id="SSF81383">
    <property type="entry name" value="F-box domain"/>
    <property type="match status" value="1"/>
</dbReference>
<accession>A0ABC8KP58</accession>
<reference evidence="2 3" key="1">
    <citation type="submission" date="2022-03" db="EMBL/GenBank/DDBJ databases">
        <authorList>
            <person name="Macdonald S."/>
            <person name="Ahmed S."/>
            <person name="Newling K."/>
        </authorList>
    </citation>
    <scope>NUCLEOTIDE SEQUENCE [LARGE SCALE GENOMIC DNA]</scope>
</reference>
<gene>
    <name evidence="2" type="ORF">ERUC_LOCUS25529</name>
</gene>
<dbReference type="Pfam" id="PF25210">
    <property type="entry name" value="Kelch_FKB95"/>
    <property type="match status" value="1"/>
</dbReference>
<dbReference type="SUPFAM" id="SSF117281">
    <property type="entry name" value="Kelch motif"/>
    <property type="match status" value="1"/>
</dbReference>
<dbReference type="InterPro" id="IPR006652">
    <property type="entry name" value="Kelch_1"/>
</dbReference>
<dbReference type="InterPro" id="IPR001810">
    <property type="entry name" value="F-box_dom"/>
</dbReference>
<dbReference type="PANTHER" id="PTHR24414">
    <property type="entry name" value="F-BOX/KELCH-REPEAT PROTEIN SKIP4"/>
    <property type="match status" value="1"/>
</dbReference>
<dbReference type="PANTHER" id="PTHR24414:SF178">
    <property type="entry name" value="F-BOX DOMAIN-CONTAINING PROTEIN"/>
    <property type="match status" value="1"/>
</dbReference>
<dbReference type="PROSITE" id="PS50181">
    <property type="entry name" value="FBOX"/>
    <property type="match status" value="1"/>
</dbReference>
<evidence type="ECO:0000313" key="3">
    <source>
        <dbReference type="Proteomes" id="UP001642260"/>
    </source>
</evidence>
<sequence>MLDSSAEGPPQHKETKTSLPLSFPLSLLPDEVALSCLARVPRSDYIALSLVSKKYRSLVCLPALYKKRSILGFTEDCFYICLSSGGYESSPVWLIFHREKRFMIPIPTLLPQLPRGSSVVVLDGKIYVIGGLSGTKHSSSDVFLLDCRSHTWHCVPSMSVPRSFSAAGVVDGKIYVIGGCRTIDLSLCYGEVFDPKTQTWETLVPITDHNTKKLFDYNHVYDESLVIEDKVYALHRARGVYYSPHEAKWELTENDVWRLRFQNHCCVMEKLLYGCDDYGDVFWCE</sequence>
<dbReference type="InterPro" id="IPR050354">
    <property type="entry name" value="F-box/kelch-repeat_ARATH"/>
</dbReference>
<evidence type="ECO:0000313" key="2">
    <source>
        <dbReference type="EMBL" id="CAH8359773.1"/>
    </source>
</evidence>
<dbReference type="InterPro" id="IPR057499">
    <property type="entry name" value="Kelch_FKB95"/>
</dbReference>
<protein>
    <recommendedName>
        <fullName evidence="1">F-box domain-containing protein</fullName>
    </recommendedName>
</protein>
<feature type="domain" description="F-box" evidence="1">
    <location>
        <begin position="22"/>
        <end position="68"/>
    </location>
</feature>
<keyword evidence="3" id="KW-1185">Reference proteome</keyword>
<dbReference type="SMART" id="SM00256">
    <property type="entry name" value="FBOX"/>
    <property type="match status" value="1"/>
</dbReference>
<name>A0ABC8KP58_ERUVS</name>
<dbReference type="AlphaFoldDB" id="A0ABC8KP58"/>
<dbReference type="Proteomes" id="UP001642260">
    <property type="component" value="Unassembled WGS sequence"/>
</dbReference>
<organism evidence="2 3">
    <name type="scientific">Eruca vesicaria subsp. sativa</name>
    <name type="common">Garden rocket</name>
    <name type="synonym">Eruca sativa</name>
    <dbReference type="NCBI Taxonomy" id="29727"/>
    <lineage>
        <taxon>Eukaryota</taxon>
        <taxon>Viridiplantae</taxon>
        <taxon>Streptophyta</taxon>
        <taxon>Embryophyta</taxon>
        <taxon>Tracheophyta</taxon>
        <taxon>Spermatophyta</taxon>
        <taxon>Magnoliopsida</taxon>
        <taxon>eudicotyledons</taxon>
        <taxon>Gunneridae</taxon>
        <taxon>Pentapetalae</taxon>
        <taxon>rosids</taxon>
        <taxon>malvids</taxon>
        <taxon>Brassicales</taxon>
        <taxon>Brassicaceae</taxon>
        <taxon>Brassiceae</taxon>
        <taxon>Eruca</taxon>
    </lineage>
</organism>
<dbReference type="CDD" id="cd22152">
    <property type="entry name" value="F-box_AtAFR-like"/>
    <property type="match status" value="1"/>
</dbReference>
<dbReference type="SMART" id="SM00612">
    <property type="entry name" value="Kelch"/>
    <property type="match status" value="2"/>
</dbReference>